<protein>
    <submittedName>
        <fullName evidence="1">DUF1697 domain-containing protein</fullName>
    </submittedName>
</protein>
<evidence type="ECO:0000313" key="2">
    <source>
        <dbReference type="Proteomes" id="UP000270185"/>
    </source>
</evidence>
<dbReference type="PANTHER" id="PTHR36439:SF1">
    <property type="entry name" value="DUF1697 DOMAIN-CONTAINING PROTEIN"/>
    <property type="match status" value="1"/>
</dbReference>
<name>A0A3G8XPK6_9FLAO</name>
<dbReference type="Gene3D" id="3.30.70.1260">
    <property type="entry name" value="bacterial protein sp0830 like"/>
    <property type="match status" value="1"/>
</dbReference>
<dbReference type="PIRSF" id="PIRSF008502">
    <property type="entry name" value="UCP008502"/>
    <property type="match status" value="1"/>
</dbReference>
<accession>A0A3G8XPK6</accession>
<dbReference type="Proteomes" id="UP000270185">
    <property type="component" value="Chromosome"/>
</dbReference>
<dbReference type="RefSeq" id="WP_125022449.1">
    <property type="nucleotide sequence ID" value="NZ_CP034159.1"/>
</dbReference>
<dbReference type="AlphaFoldDB" id="A0A3G8XPK6"/>
<proteinExistence type="predicted"/>
<dbReference type="Gene3D" id="3.30.70.1280">
    <property type="entry name" value="SP0830-like domains"/>
    <property type="match status" value="1"/>
</dbReference>
<dbReference type="SUPFAM" id="SSF160379">
    <property type="entry name" value="SP0830-like"/>
    <property type="match status" value="1"/>
</dbReference>
<dbReference type="OrthoDB" id="9806494at2"/>
<gene>
    <name evidence="1" type="ORF">EIB73_02865</name>
</gene>
<sequence length="180" mass="20625">MMKYCAFLRGVNVKGTAMKMAEVCNVFSKAGVENVSSVLATGNILFTSEKEPSELKIILEKYLSDYFNYEAVLFIKSEKELGDIISRNPFRKLDDFHVYTFIGQKDVAEILLEEFESTLKIENEKGEIVDDVFYWQITKGNTLDSDFGKILGRKALKDKMTSRNINTIEKIATKFNNWSE</sequence>
<evidence type="ECO:0000313" key="1">
    <source>
        <dbReference type="EMBL" id="AZI32184.1"/>
    </source>
</evidence>
<keyword evidence="2" id="KW-1185">Reference proteome</keyword>
<dbReference type="PANTHER" id="PTHR36439">
    <property type="entry name" value="BLL4334 PROTEIN"/>
    <property type="match status" value="1"/>
</dbReference>
<dbReference type="Pfam" id="PF08002">
    <property type="entry name" value="DUF1697"/>
    <property type="match status" value="1"/>
</dbReference>
<dbReference type="EMBL" id="CP034159">
    <property type="protein sequence ID" value="AZI32184.1"/>
    <property type="molecule type" value="Genomic_DNA"/>
</dbReference>
<reference evidence="2" key="1">
    <citation type="submission" date="2018-11" db="EMBL/GenBank/DDBJ databases">
        <title>Proposal to divide the Flavobacteriaceae and reorganize its genera based on Amino Acid Identity values calculated from whole genome sequences.</title>
        <authorList>
            <person name="Nicholson A.C."/>
            <person name="Gulvik C.A."/>
            <person name="Whitney A.M."/>
            <person name="Humrighouse B.W."/>
            <person name="Bell M."/>
            <person name="Holmes B."/>
            <person name="Steigerwalt A.G."/>
            <person name="Villarma A."/>
            <person name="Sheth M."/>
            <person name="Batra D."/>
            <person name="Pryor J."/>
            <person name="Bernardet J.-F."/>
            <person name="Hugo C."/>
            <person name="Kampfer P."/>
            <person name="Newman J.D."/>
            <person name="McQuiston J.R."/>
        </authorList>
    </citation>
    <scope>NUCLEOTIDE SEQUENCE [LARGE SCALE GENOMIC DNA]</scope>
    <source>
        <strain evidence="2">G0081</strain>
    </source>
</reference>
<organism evidence="1 2">
    <name type="scientific">Kaistella carnis</name>
    <dbReference type="NCBI Taxonomy" id="1241979"/>
    <lineage>
        <taxon>Bacteria</taxon>
        <taxon>Pseudomonadati</taxon>
        <taxon>Bacteroidota</taxon>
        <taxon>Flavobacteriia</taxon>
        <taxon>Flavobacteriales</taxon>
        <taxon>Weeksellaceae</taxon>
        <taxon>Chryseobacterium group</taxon>
        <taxon>Kaistella</taxon>
    </lineage>
</organism>
<dbReference type="KEGG" id="ccas:EIB73_02865"/>
<dbReference type="InterPro" id="IPR012545">
    <property type="entry name" value="DUF1697"/>
</dbReference>